<feature type="compositionally biased region" description="Pro residues" evidence="1">
    <location>
        <begin position="176"/>
        <end position="203"/>
    </location>
</feature>
<name>A0A067D8M4_SAPPC</name>
<dbReference type="GeneID" id="24122858"/>
<proteinExistence type="predicted"/>
<dbReference type="RefSeq" id="XP_012193703.1">
    <property type="nucleotide sequence ID" value="XM_012338313.1"/>
</dbReference>
<feature type="region of interest" description="Disordered" evidence="1">
    <location>
        <begin position="168"/>
        <end position="211"/>
    </location>
</feature>
<accession>A0A067D8M4</accession>
<dbReference type="VEuPathDB" id="FungiDB:SPRG_00206"/>
<gene>
    <name evidence="2" type="ORF">SPRG_00206</name>
</gene>
<dbReference type="Proteomes" id="UP000030745">
    <property type="component" value="Unassembled WGS sequence"/>
</dbReference>
<evidence type="ECO:0000313" key="2">
    <source>
        <dbReference type="EMBL" id="KDO35357.1"/>
    </source>
</evidence>
<feature type="region of interest" description="Disordered" evidence="1">
    <location>
        <begin position="363"/>
        <end position="405"/>
    </location>
</feature>
<dbReference type="AlphaFoldDB" id="A0A067D8M4"/>
<protein>
    <submittedName>
        <fullName evidence="2">Uncharacterized protein</fullName>
    </submittedName>
</protein>
<dbReference type="KEGG" id="spar:SPRG_00206"/>
<evidence type="ECO:0000313" key="3">
    <source>
        <dbReference type="Proteomes" id="UP000030745"/>
    </source>
</evidence>
<feature type="compositionally biased region" description="Polar residues" evidence="1">
    <location>
        <begin position="363"/>
        <end position="372"/>
    </location>
</feature>
<keyword evidence="3" id="KW-1185">Reference proteome</keyword>
<organism evidence="2 3">
    <name type="scientific">Saprolegnia parasitica (strain CBS 223.65)</name>
    <dbReference type="NCBI Taxonomy" id="695850"/>
    <lineage>
        <taxon>Eukaryota</taxon>
        <taxon>Sar</taxon>
        <taxon>Stramenopiles</taxon>
        <taxon>Oomycota</taxon>
        <taxon>Saprolegniomycetes</taxon>
        <taxon>Saprolegniales</taxon>
        <taxon>Saprolegniaceae</taxon>
        <taxon>Saprolegnia</taxon>
    </lineage>
</organism>
<reference evidence="2 3" key="1">
    <citation type="journal article" date="2013" name="PLoS Genet.">
        <title>Distinctive expansion of potential virulence genes in the genome of the oomycete fish pathogen Saprolegnia parasitica.</title>
        <authorList>
            <person name="Jiang R.H."/>
            <person name="de Bruijn I."/>
            <person name="Haas B.J."/>
            <person name="Belmonte R."/>
            <person name="Lobach L."/>
            <person name="Christie J."/>
            <person name="van den Ackerveken G."/>
            <person name="Bottin A."/>
            <person name="Bulone V."/>
            <person name="Diaz-Moreno S.M."/>
            <person name="Dumas B."/>
            <person name="Fan L."/>
            <person name="Gaulin E."/>
            <person name="Govers F."/>
            <person name="Grenville-Briggs L.J."/>
            <person name="Horner N.R."/>
            <person name="Levin J.Z."/>
            <person name="Mammella M."/>
            <person name="Meijer H.J."/>
            <person name="Morris P."/>
            <person name="Nusbaum C."/>
            <person name="Oome S."/>
            <person name="Phillips A.J."/>
            <person name="van Rooyen D."/>
            <person name="Rzeszutek E."/>
            <person name="Saraiva M."/>
            <person name="Secombes C.J."/>
            <person name="Seidl M.F."/>
            <person name="Snel B."/>
            <person name="Stassen J.H."/>
            <person name="Sykes S."/>
            <person name="Tripathy S."/>
            <person name="van den Berg H."/>
            <person name="Vega-Arreguin J.C."/>
            <person name="Wawra S."/>
            <person name="Young S.K."/>
            <person name="Zeng Q."/>
            <person name="Dieguez-Uribeondo J."/>
            <person name="Russ C."/>
            <person name="Tyler B.M."/>
            <person name="van West P."/>
        </authorList>
    </citation>
    <scope>NUCLEOTIDE SEQUENCE [LARGE SCALE GENOMIC DNA]</scope>
    <source>
        <strain evidence="2 3">CBS 223.65</strain>
    </source>
</reference>
<dbReference type="EMBL" id="KK583189">
    <property type="protein sequence ID" value="KDO35357.1"/>
    <property type="molecule type" value="Genomic_DNA"/>
</dbReference>
<evidence type="ECO:0000256" key="1">
    <source>
        <dbReference type="SAM" id="MobiDB-lite"/>
    </source>
</evidence>
<sequence length="405" mass="44143">MNEPETAVAAYAALTQTECAAEPGKRALAKMWTIVAEPDHWAIAQKALAHAQGFPMAQKASGPVVYTNSPHRNKCATMLMAIAGKAWQAAFPSRTAENAFSEFDCRATAFIARKARTDAGLLKGPQDDDIEAFVPSPATVAMMTTADQYKTWMCAAEALRMLERMQLKEHERKTEPPTPLSVPEPPTPQPMPAPKEAAPPTPPETADHDPTSTKFSLAAFRLSKVPTFVHNEVDELAPAVHVQNVEGKALLFGDGSVALRVAMFIDGLGAKERMWAFHLMNSKKFVPATMTEKNWDTLVDAFFTEYIGEKPYRESMYKKVVQEDGGTAMRAVLWAITVRARGCATCHGLGTCRTFLARQAATSLSPGSNGSAQRRCEERMTPPPPCLVRARATPTSPTAPNDRRG</sequence>